<comment type="caution">
    <text evidence="2">The sequence shown here is derived from an EMBL/GenBank/DDBJ whole genome shotgun (WGS) entry which is preliminary data.</text>
</comment>
<dbReference type="PANTHER" id="PTHR33266">
    <property type="entry name" value="CHROMOSOME 15, WHOLE GENOME SHOTGUN SEQUENCE"/>
    <property type="match status" value="1"/>
</dbReference>
<evidence type="ECO:0000256" key="1">
    <source>
        <dbReference type="SAM" id="MobiDB-lite"/>
    </source>
</evidence>
<dbReference type="Proteomes" id="UP000789570">
    <property type="component" value="Unassembled WGS sequence"/>
</dbReference>
<dbReference type="AlphaFoldDB" id="A0A9N9BBZ3"/>
<accession>A0A9N9BBZ3</accession>
<feature type="region of interest" description="Disordered" evidence="1">
    <location>
        <begin position="513"/>
        <end position="541"/>
    </location>
</feature>
<dbReference type="EMBL" id="CAJVPQ010001597">
    <property type="protein sequence ID" value="CAG8560464.1"/>
    <property type="molecule type" value="Genomic_DNA"/>
</dbReference>
<dbReference type="PANTHER" id="PTHR33266:SF1">
    <property type="entry name" value="F-BOX DOMAIN-CONTAINING PROTEIN"/>
    <property type="match status" value="1"/>
</dbReference>
<dbReference type="OrthoDB" id="107110at2759"/>
<reference evidence="2" key="1">
    <citation type="submission" date="2021-06" db="EMBL/GenBank/DDBJ databases">
        <authorList>
            <person name="Kallberg Y."/>
            <person name="Tangrot J."/>
            <person name="Rosling A."/>
        </authorList>
    </citation>
    <scope>NUCLEOTIDE SEQUENCE</scope>
    <source>
        <strain evidence="2">UK204</strain>
    </source>
</reference>
<evidence type="ECO:0000313" key="3">
    <source>
        <dbReference type="Proteomes" id="UP000789570"/>
    </source>
</evidence>
<keyword evidence="3" id="KW-1185">Reference proteome</keyword>
<proteinExistence type="predicted"/>
<evidence type="ECO:0000313" key="2">
    <source>
        <dbReference type="EMBL" id="CAG8560464.1"/>
    </source>
</evidence>
<name>A0A9N9BBZ3_9GLOM</name>
<feature type="region of interest" description="Disordered" evidence="1">
    <location>
        <begin position="42"/>
        <end position="65"/>
    </location>
</feature>
<feature type="compositionally biased region" description="Acidic residues" evidence="1">
    <location>
        <begin position="44"/>
        <end position="57"/>
    </location>
</feature>
<gene>
    <name evidence="2" type="ORF">FCALED_LOCUS6573</name>
</gene>
<sequence length="572" mass="65417">MRVSDLNISENVIIRSGSETLEDNKLVTEVHNTEYNVYDIIATENDDESSSSDEKEEDASHVEPNHIEEAFQVEYQGTILETFYSRLKQFHDEYSGSGKTRLVGELKTKGTYILYICKRHESSSAIKEIKNKNWSAEEFWNIQIKDDHKTERNDFWQSVFESLLQQKKLSSDYNNENFVKKLFPDTEISIRRQIQEISWAGFFNILLTPLAENVGKEYDYKRVVYLGIPLWGSLAQAGVSLIHLVHLASQKICNFSKKNNDYLANLACIACSLSLEVSSQIAEVDSLIASYIATAIGVSLDRTSILCTYPSDTILAFGALKGIIDVGWKNCLDTLLELFSHGVVKAGERGELVNRILFSKAYADAVKECFSSSPLTYLQKVPLKSFLKSLLCEEIDGLDELLKRMATNQDYVKSRGMKFLSENLVIEAYHRHTAFKMSLGFHVIDHIIPFKYNIGYDIISIQNKNAKKTTFGAKDISSLIHPLNSFSEWKKDYKILDIYIDLGLDREKAVEPKAELKSRNIPQTRSKNKNNEDKKDEKNDYDQIIHIQGVRSFKYCDDEISKRLSKILFTRP</sequence>
<organism evidence="2 3">
    <name type="scientific">Funneliformis caledonium</name>
    <dbReference type="NCBI Taxonomy" id="1117310"/>
    <lineage>
        <taxon>Eukaryota</taxon>
        <taxon>Fungi</taxon>
        <taxon>Fungi incertae sedis</taxon>
        <taxon>Mucoromycota</taxon>
        <taxon>Glomeromycotina</taxon>
        <taxon>Glomeromycetes</taxon>
        <taxon>Glomerales</taxon>
        <taxon>Glomeraceae</taxon>
        <taxon>Funneliformis</taxon>
    </lineage>
</organism>
<protein>
    <submittedName>
        <fullName evidence="2">5292_t:CDS:1</fullName>
    </submittedName>
</protein>
<feature type="compositionally biased region" description="Basic and acidic residues" evidence="1">
    <location>
        <begin position="529"/>
        <end position="541"/>
    </location>
</feature>